<dbReference type="SUPFAM" id="SSF53756">
    <property type="entry name" value="UDP-Glycosyltransferase/glycogen phosphorylase"/>
    <property type="match status" value="1"/>
</dbReference>
<keyword evidence="1" id="KW-0328">Glycosyltransferase</keyword>
<evidence type="ECO:0000313" key="5">
    <source>
        <dbReference type="Proteomes" id="UP001642484"/>
    </source>
</evidence>
<dbReference type="InterPro" id="IPR001296">
    <property type="entry name" value="Glyco_trans_1"/>
</dbReference>
<evidence type="ECO:0000313" key="4">
    <source>
        <dbReference type="EMBL" id="CAK9053809.1"/>
    </source>
</evidence>
<organism evidence="4 5">
    <name type="scientific">Durusdinium trenchii</name>
    <dbReference type="NCBI Taxonomy" id="1381693"/>
    <lineage>
        <taxon>Eukaryota</taxon>
        <taxon>Sar</taxon>
        <taxon>Alveolata</taxon>
        <taxon>Dinophyceae</taxon>
        <taxon>Suessiales</taxon>
        <taxon>Symbiodiniaceae</taxon>
        <taxon>Durusdinium</taxon>
    </lineage>
</organism>
<name>A0ABP0MSV5_9DINO</name>
<reference evidence="4 5" key="1">
    <citation type="submission" date="2024-02" db="EMBL/GenBank/DDBJ databases">
        <authorList>
            <person name="Chen Y."/>
            <person name="Shah S."/>
            <person name="Dougan E. K."/>
            <person name="Thang M."/>
            <person name="Chan C."/>
        </authorList>
    </citation>
    <scope>NUCLEOTIDE SEQUENCE [LARGE SCALE GENOMIC DNA]</scope>
</reference>
<protein>
    <recommendedName>
        <fullName evidence="3">Glycosyl transferase family 1 domain-containing protein</fullName>
    </recommendedName>
</protein>
<sequence length="689" mass="78432">MAMYALAAHRARDWRVPFRRPIYMFLPEQHSCFGLCHSQRSASIYQWISASLRMGSLAVWVLMVPNFHDEPVINLISVTVVPRSKPDQVVRLRQLKLLHDRPMAHAERRETWPRQRGRLAQRLRHWRPSWRVWRHVDAFPGENLQTFRLPLGFKTPKALQLCKHHCHGDSGFVLGLGPLGRCGVAYVRPKAPAELLEKRRALKGSWLCVRSKVPMDPKVMGNCRTLVVIASQDEFKETSYFDPHVDVSSSGNGRKLATHALLRNVLEGARSGWTLMVLLILDFQAPLEEGSSKLQTAFELSIEGPELLQVQVQGYGLVEAWRGDLEQLLVAVAGDLRCEVALSTSLRRDMLTLLHAVTAQTHVAMGHDYNLPIGPWGVREASSELHDSHVELLRRTRLCCTSQHLAEYVTRWSEGQVETRLCYSADYGYFDRFSNSESSTGQLVTFISPCPAKGLAIFLRVAHQLPSLRFLAVTTLWTKSIHVEALRKLPNVEILPGRTSVEDIYRRTAVLLVPSIWSEAFGLVAVEAQLLGIPVVSSDHYGLREANFCEELRVSVRLVQDLRIRTLHRGAIDELEHTLSPTRHEPPPSEERMRDLAESHLYIATEEEAAGFTHRVESLMKDVTRRKAKGEEAKRRAESFVQARSGAFWRILEELASKKVSPWTSTWQHKVVLNQEIHSDSRTWLRGWH</sequence>
<dbReference type="Proteomes" id="UP001642484">
    <property type="component" value="Unassembled WGS sequence"/>
</dbReference>
<comment type="caution">
    <text evidence="4">The sequence shown here is derived from an EMBL/GenBank/DDBJ whole genome shotgun (WGS) entry which is preliminary data.</text>
</comment>
<dbReference type="PANTHER" id="PTHR12526">
    <property type="entry name" value="GLYCOSYLTRANSFERASE"/>
    <property type="match status" value="1"/>
</dbReference>
<dbReference type="PANTHER" id="PTHR12526:SF510">
    <property type="entry name" value="D-INOSITOL 3-PHOSPHATE GLYCOSYLTRANSFERASE"/>
    <property type="match status" value="1"/>
</dbReference>
<accession>A0ABP0MSV5</accession>
<proteinExistence type="predicted"/>
<keyword evidence="5" id="KW-1185">Reference proteome</keyword>
<dbReference type="EMBL" id="CAXAMN010019180">
    <property type="protein sequence ID" value="CAK9053809.1"/>
    <property type="molecule type" value="Genomic_DNA"/>
</dbReference>
<evidence type="ECO:0000256" key="2">
    <source>
        <dbReference type="ARBA" id="ARBA00022679"/>
    </source>
</evidence>
<dbReference type="Pfam" id="PF00534">
    <property type="entry name" value="Glycos_transf_1"/>
    <property type="match status" value="1"/>
</dbReference>
<keyword evidence="2" id="KW-0808">Transferase</keyword>
<gene>
    <name evidence="4" type="ORF">CCMP2556_LOCUS26994</name>
</gene>
<feature type="domain" description="Glycosyl transferase family 1" evidence="3">
    <location>
        <begin position="484"/>
        <end position="546"/>
    </location>
</feature>
<feature type="non-terminal residue" evidence="4">
    <location>
        <position position="689"/>
    </location>
</feature>
<evidence type="ECO:0000259" key="3">
    <source>
        <dbReference type="Pfam" id="PF00534"/>
    </source>
</evidence>
<evidence type="ECO:0000256" key="1">
    <source>
        <dbReference type="ARBA" id="ARBA00022676"/>
    </source>
</evidence>
<dbReference type="Gene3D" id="3.40.50.2000">
    <property type="entry name" value="Glycogen Phosphorylase B"/>
    <property type="match status" value="1"/>
</dbReference>